<proteinExistence type="predicted"/>
<evidence type="ECO:0000313" key="1">
    <source>
        <dbReference type="EMBL" id="GHI47157.1"/>
    </source>
</evidence>
<reference evidence="1" key="1">
    <citation type="submission" date="2022-09" db="EMBL/GenBank/DDBJ databases">
        <title>Whole genome shotgun sequence of Streptomyces albidoflavus NBRC 12854.</title>
        <authorList>
            <person name="Komaki H."/>
            <person name="Tamura T."/>
        </authorList>
    </citation>
    <scope>NUCLEOTIDE SEQUENCE</scope>
    <source>
        <strain evidence="1">NBRC 12854</strain>
    </source>
</reference>
<evidence type="ECO:0000313" key="2">
    <source>
        <dbReference type="Proteomes" id="UP001051844"/>
    </source>
</evidence>
<gene>
    <name evidence="1" type="ORF">ScoT_33310</name>
</gene>
<protein>
    <submittedName>
        <fullName evidence="1">Uncharacterized protein</fullName>
    </submittedName>
</protein>
<name>A0AA37BYN8_9ACTN</name>
<accession>A0AA37BYN8</accession>
<sequence>MLEKWANTSAPPPSCVMKPKPLAGWNHLTVPDAMSSLLWGQNAGAAIRGYRVAATMSRRGVGMRESHCN</sequence>
<dbReference type="AlphaFoldDB" id="A0AA37BYN8"/>
<dbReference type="Proteomes" id="UP001051844">
    <property type="component" value="Unassembled WGS sequence"/>
</dbReference>
<comment type="caution">
    <text evidence="1">The sequence shown here is derived from an EMBL/GenBank/DDBJ whole genome shotgun (WGS) entry which is preliminary data.</text>
</comment>
<dbReference type="EMBL" id="BNDZ01000005">
    <property type="protein sequence ID" value="GHI47157.1"/>
    <property type="molecule type" value="Genomic_DNA"/>
</dbReference>
<organism evidence="1 2">
    <name type="scientific">Streptomyces albidoflavus</name>
    <dbReference type="NCBI Taxonomy" id="1886"/>
    <lineage>
        <taxon>Bacteria</taxon>
        <taxon>Bacillati</taxon>
        <taxon>Actinomycetota</taxon>
        <taxon>Actinomycetes</taxon>
        <taxon>Kitasatosporales</taxon>
        <taxon>Streptomycetaceae</taxon>
        <taxon>Streptomyces</taxon>
        <taxon>Streptomyces albidoflavus group</taxon>
    </lineage>
</organism>